<dbReference type="SUPFAM" id="SSF50630">
    <property type="entry name" value="Acid proteases"/>
    <property type="match status" value="1"/>
</dbReference>
<keyword evidence="10" id="KW-0255">Endonuclease</keyword>
<dbReference type="InterPro" id="IPR041588">
    <property type="entry name" value="Integrase_H2C2"/>
</dbReference>
<dbReference type="InterPro" id="IPR043502">
    <property type="entry name" value="DNA/RNA_pol_sf"/>
</dbReference>
<evidence type="ECO:0000256" key="2">
    <source>
        <dbReference type="ARBA" id="ARBA00007519"/>
    </source>
</evidence>
<dbReference type="GO" id="GO:0003964">
    <property type="term" value="F:RNA-directed DNA polymerase activity"/>
    <property type="evidence" value="ECO:0007669"/>
    <property type="project" value="UniProtKB-KW"/>
</dbReference>
<dbReference type="Pfam" id="PF13976">
    <property type="entry name" value="gag_pre-integrs"/>
    <property type="match status" value="1"/>
</dbReference>
<dbReference type="GO" id="GO:0005634">
    <property type="term" value="C:nucleus"/>
    <property type="evidence" value="ECO:0007669"/>
    <property type="project" value="UniProtKB-SubCell"/>
</dbReference>
<dbReference type="Pfam" id="PF06068">
    <property type="entry name" value="TIP49"/>
    <property type="match status" value="2"/>
</dbReference>
<dbReference type="PROSITE" id="PS50878">
    <property type="entry name" value="RT_POL"/>
    <property type="match status" value="1"/>
</dbReference>
<keyword evidence="3" id="KW-0645">Protease</keyword>
<feature type="compositionally biased region" description="Basic and acidic residues" evidence="22">
    <location>
        <begin position="2605"/>
        <end position="2621"/>
    </location>
</feature>
<keyword evidence="21" id="KW-0862">Zinc</keyword>
<evidence type="ECO:0000256" key="17">
    <source>
        <dbReference type="ARBA" id="ARBA00022932"/>
    </source>
</evidence>
<dbReference type="CDD" id="cd09272">
    <property type="entry name" value="RNase_HI_RT_Ty1"/>
    <property type="match status" value="1"/>
</dbReference>
<dbReference type="Gene3D" id="2.40.70.10">
    <property type="entry name" value="Acid Proteases"/>
    <property type="match status" value="1"/>
</dbReference>
<evidence type="ECO:0000313" key="27">
    <source>
        <dbReference type="Proteomes" id="UP000436088"/>
    </source>
</evidence>
<dbReference type="SUPFAM" id="SSF53098">
    <property type="entry name" value="Ribonuclease H-like"/>
    <property type="match status" value="2"/>
</dbReference>
<dbReference type="Pfam" id="PF22936">
    <property type="entry name" value="Pol_BBD"/>
    <property type="match status" value="1"/>
</dbReference>
<evidence type="ECO:0000259" key="24">
    <source>
        <dbReference type="PROSITE" id="PS50878"/>
    </source>
</evidence>
<dbReference type="PANTHER" id="PTHR37984:SF5">
    <property type="entry name" value="PROTEIN NYNRIN-LIKE"/>
    <property type="match status" value="1"/>
</dbReference>
<comment type="subcellular location">
    <subcellularLocation>
        <location evidence="1">Nucleus</location>
    </subcellularLocation>
</comment>
<dbReference type="SUPFAM" id="SSF54160">
    <property type="entry name" value="Chromo domain-like"/>
    <property type="match status" value="1"/>
</dbReference>
<feature type="domain" description="CCHC-type" evidence="23">
    <location>
        <begin position="1168"/>
        <end position="1182"/>
    </location>
</feature>
<evidence type="ECO:0000256" key="20">
    <source>
        <dbReference type="ARBA" id="ARBA00023242"/>
    </source>
</evidence>
<dbReference type="Gene3D" id="3.10.20.370">
    <property type="match status" value="1"/>
</dbReference>
<dbReference type="Pfam" id="PF17856">
    <property type="entry name" value="TIP49_C"/>
    <property type="match status" value="1"/>
</dbReference>
<reference evidence="26" key="1">
    <citation type="submission" date="2019-09" db="EMBL/GenBank/DDBJ databases">
        <title>Draft genome information of white flower Hibiscus syriacus.</title>
        <authorList>
            <person name="Kim Y.-M."/>
        </authorList>
    </citation>
    <scope>NUCLEOTIDE SEQUENCE [LARGE SCALE GENOMIC DNA]</scope>
    <source>
        <strain evidence="26">YM2019G1</strain>
    </source>
</reference>
<keyword evidence="13" id="KW-0067">ATP-binding</keyword>
<dbReference type="PRINTS" id="PR00830">
    <property type="entry name" value="ENDOLAPTASE"/>
</dbReference>
<keyword evidence="12" id="KW-0347">Helicase</keyword>
<dbReference type="InterPro" id="IPR057670">
    <property type="entry name" value="SH3_retrovirus"/>
</dbReference>
<dbReference type="Gene3D" id="3.30.420.10">
    <property type="entry name" value="Ribonuclease H-like superfamily/Ribonuclease H"/>
    <property type="match status" value="3"/>
</dbReference>
<dbReference type="SUPFAM" id="SSF57756">
    <property type="entry name" value="Retrovirus zinc finger-like domains"/>
    <property type="match status" value="1"/>
</dbReference>
<dbReference type="EMBL" id="VEPZ02001124">
    <property type="protein sequence ID" value="KAE8693004.1"/>
    <property type="molecule type" value="Genomic_DNA"/>
</dbReference>
<evidence type="ECO:0000256" key="6">
    <source>
        <dbReference type="ARBA" id="ARBA00022722"/>
    </source>
</evidence>
<dbReference type="GO" id="GO:0006508">
    <property type="term" value="P:proteolysis"/>
    <property type="evidence" value="ECO:0007669"/>
    <property type="project" value="UniProtKB-KW"/>
</dbReference>
<evidence type="ECO:0000259" key="23">
    <source>
        <dbReference type="PROSITE" id="PS50158"/>
    </source>
</evidence>
<dbReference type="GO" id="GO:0005524">
    <property type="term" value="F:ATP binding"/>
    <property type="evidence" value="ECO:0007669"/>
    <property type="project" value="UniProtKB-KW"/>
</dbReference>
<feature type="region of interest" description="Disordered" evidence="22">
    <location>
        <begin position="1077"/>
        <end position="1150"/>
    </location>
</feature>
<dbReference type="GO" id="GO:0004519">
    <property type="term" value="F:endonuclease activity"/>
    <property type="evidence" value="ECO:0007669"/>
    <property type="project" value="UniProtKB-KW"/>
</dbReference>
<keyword evidence="6" id="KW-0540">Nuclease</keyword>
<dbReference type="Pfam" id="PF17921">
    <property type="entry name" value="Integrase_H2C2"/>
    <property type="match status" value="1"/>
</dbReference>
<dbReference type="CDD" id="cd00009">
    <property type="entry name" value="AAA"/>
    <property type="match status" value="1"/>
</dbReference>
<evidence type="ECO:0000256" key="19">
    <source>
        <dbReference type="ARBA" id="ARBA00023172"/>
    </source>
</evidence>
<evidence type="ECO:0000256" key="1">
    <source>
        <dbReference type="ARBA" id="ARBA00004123"/>
    </source>
</evidence>
<evidence type="ECO:0000256" key="11">
    <source>
        <dbReference type="ARBA" id="ARBA00022801"/>
    </source>
</evidence>
<dbReference type="GO" id="GO:0008270">
    <property type="term" value="F:zinc ion binding"/>
    <property type="evidence" value="ECO:0007669"/>
    <property type="project" value="UniProtKB-KW"/>
</dbReference>
<proteinExistence type="inferred from homology"/>
<feature type="compositionally biased region" description="Polar residues" evidence="22">
    <location>
        <begin position="1084"/>
        <end position="1100"/>
    </location>
</feature>
<dbReference type="InterPro" id="IPR005162">
    <property type="entry name" value="Retrotrans_gag_dom"/>
</dbReference>
<dbReference type="GO" id="GO:0004190">
    <property type="term" value="F:aspartic-type endopeptidase activity"/>
    <property type="evidence" value="ECO:0007669"/>
    <property type="project" value="UniProtKB-KW"/>
</dbReference>
<dbReference type="Gene3D" id="1.10.340.70">
    <property type="match status" value="1"/>
</dbReference>
<dbReference type="Gene3D" id="1.10.8.60">
    <property type="match status" value="1"/>
</dbReference>
<dbReference type="InterPro" id="IPR001878">
    <property type="entry name" value="Znf_CCHC"/>
</dbReference>
<dbReference type="CDD" id="cd00303">
    <property type="entry name" value="retropepsin_like"/>
    <property type="match status" value="1"/>
</dbReference>
<feature type="compositionally biased region" description="Acidic residues" evidence="22">
    <location>
        <begin position="2637"/>
        <end position="2648"/>
    </location>
</feature>
<dbReference type="Pfam" id="PF24626">
    <property type="entry name" value="SH3_Tf2-1"/>
    <property type="match status" value="1"/>
</dbReference>
<dbReference type="Gene3D" id="4.10.60.10">
    <property type="entry name" value="Zinc finger, CCHC-type"/>
    <property type="match status" value="2"/>
</dbReference>
<dbReference type="InterPro" id="IPR013103">
    <property type="entry name" value="RVT_2"/>
</dbReference>
<dbReference type="FunFam" id="2.40.50.360:FF:000001">
    <property type="entry name" value="RuvB-like helicase"/>
    <property type="match status" value="1"/>
</dbReference>
<dbReference type="PROSITE" id="PS50994">
    <property type="entry name" value="INTEGRASE"/>
    <property type="match status" value="2"/>
</dbReference>
<feature type="region of interest" description="Disordered" evidence="22">
    <location>
        <begin position="844"/>
        <end position="875"/>
    </location>
</feature>
<comment type="similarity">
    <text evidence="2">Belongs to the RuvB family.</text>
</comment>
<keyword evidence="17" id="KW-0239">DNA-directed DNA polymerase</keyword>
<keyword evidence="7" id="KW-0479">Metal-binding</keyword>
<sequence length="3261" mass="370512">MKFHWKASGNTIPLAAGFVGQAEAREAAGLVVDMIRQKKMAGCALLLAGPPGTGKTALALGISQELGSKVPFCPMVGSEVFSSEVTELSSEETESVTGGYVKSISHAIIGLKSVKRTKQLKLDPTIYDALIKEKVAVGDVIYIEANNGAVKREGRSDAFATEFDLEAEEYVPLPKGEVHKKKEIVQENNMLLLDKFKMFLNLGTDMNSPHGIPVDLLDRLVIIRTQNYGPAEMIQILVIRAQVEELVMDEESLAFLAEIGQGTSLRHAVQLLSPASIVAKMNGRDDICKIFDGTGHFGMWQSEVLDALFQQGLDIAIEGEKPDDVEEKEWKRINRMSCGTIRSCLSREQKYAFSKETSASKLWKALEEKFLKKSGQNKLYMKKRLFRFNYVPGTTMNDHITSFNQLVTDLMNMDVTFKDEDLALMLMGSLPDEFEYLETTLLHGKVDVSLSEVTAALYSYELRKKDKQENTSVEAEALVVRGRSKSQNKGSRGRSKSKSRLSKDKCAFCREKGHWKKECHRLKNKGKPERRKAVSESNVVEYDDGDSDFAFAATPSTSCSSSWLLDSACSHHMTPNREWFFDFKELKGGIVYTANNSPLDTLGIGSIRLRNQDGSIRTLTGVHYVPDLMRNLISVESLESKGLEVRAKDGIMRIISGALVIMKGIRKRNNVYYFLGSTIVGTAAVAASTDEQESEATRLWHMRLGHVGEKSLKLLIDQGLLKGARACELAFCEHCIKGKKTRVKFRTAIHDTKGILDYVHSDVWGPSKTTSLGGTHYYIPSLHKFGNNLPVGSIEEKAKKYRNSMWSLWTSLYGTTVQFYGALRCNSTGHFGAFIRAVMSGHNSSRSEAGEDRHAESSNSPALARQGEEHASQGVPVQDQDTFFRMLDAILTRLQHPVPLTQRINVAKELRSLGAPEFKGEAEEGPVSADLWLNDLKIMLDGLHCSEVEKLDGAVSLLRGQARIWWTNVTMRMSTDQLTWSLFLKEFKNKYIGDQFIRQMKHEFMNLKQMSRSVYEYECEFNKLSRFAAELVPTEKDACEWFVEGLRPRLKEMLIVLNLSSFQEVINRAKALERAQNERFGDSRVQTSKRTTTYSGSTPTKRGRDSGFRSQTRSESVASSARGASQARPRQTQSVESGAGRSTPGQGKQCEHCGKNHYGACRMAAGTCFRCGDAGHFVRDCPLIVGEPAPSGIAGSFSQRGRGRGRGRNPSEFSAQPEVRSTSQVYNLKTSEDRDDPDIIAGTFQLYDKLVLVLIDPGSNYSYITSKLVKELGIPLEATSNEIIVTTPLGHSARVNKVCKGCPIKVQGIEFPANLMELPFDEFEVILGMDWLFRYYGDVSCRLKKVTLKSPEGTEISVSSEKFNPLANVISVMSAKKLLLQGCQGFLTNVIDSRAQEKRLEEIPIVREFPDVFPVELPGLPPDREVEFQIEIMPGTAPIAMAPYRMAPKELQELKNQLQELLEKGFIQPSVSPWGAPVLFVKKNDGSMRLCIDYRQLNKVTIKNKYPLPRIDDLFDQLKGASVFSKIDLRSGYHQLKIQEKDIPKTAFRTRYGHYEFIVMPFGVTNAPAAFMDLMNRIFQPYLDQFVVVFIDDILVYSKSHEEHSTHLRIVLQILRDKKLYVKLSKCEFWLKEVIFLGHVISAVGIRVDPQKVKAIIDWEVPKNVSEVRSFLGLAGYYRRFVKNFSMIVLPLTKLMRKNVPFVWTSECQESFEALKRILTETPISVQPESGKNFVVYSDASHNGLGCVLMQEGKVVAYASRQLKPHEKNYPTHDLEMAAVVFALRIWRHYLYGERCYLYTDHKSLKYLMTQKELNLRQRRWVEFLKDYDVIIDYHPGKANVVADALSRKTFATLRAMDARLSLTGDGGLCAELTLKPVWLERIGELQCKDEVCLKRIEQVKNKEIKGFEIKSDGNLYCKGRIVIPDNDDLKKEILTEAHCSPLMMHPGGTKMYMDLKDRFWWSGMKRSITEFVSKCLICQQVKAEHQVPSGLLQPLFIPQWKWENVTMDFVSGLPLTPNKRESIWVIVDRLTKSAHFLPVRTDFSMERYAELYIREVIRLHGVPVSIVSDRDPRFTSRFWKSLHGALGTRLNFSTAFHPQTDGQSERTIQILEDMLRACVMEFKGSWEKYLPLAEFAYNNSYQSSIKMAPYEALYGRKCRTPLNWYELKDRSVLGPDLIQDVEQKVQEIQYNLKVASDRQKSYSDLKRKEIEFQVGDKVFLKVSPWKKVLRFGRKGKLSPRFIGPYEIVKRVGPVAYQLTLPPEMEKIHDVFHVSMLRRYRSDPSHIVTPEEIEVRPDLTYEEEPIQILAHEVKQLRNKIIPLVKVLWRNHKVEEATWEREEDMRHQYPHLSSKESEICMFELKWDDFRAQIRIFGLGESIPSLHKFGNNLPVGSIEEKAKKYRVWVYPMKTKDEVLGFFLKWKKMMETQTGRKFKRLRTDNGGEYKNDPFLKVCEEEGIVRHFTVRGTPQQNGVAERMNRTLVEKVRCMLSNAGLGKEFWAEALVYACHLVNRLPSTAIGGKTPLEKWFGVPATDYDSLHVFGSTAYYHVKESKLDPRAKKAIFMGITSGVKGYRLWCPETKKIIFSRDVTFNESTMLRKVTSEKLEQTDGTPKKVEFEGSKFVPTSKENDVDSPMVEEESDEEEVQTQEPPQQHESIALRKGKRTIRQHARYADMVSFASPITIDDVPATFNEAVQSSEHKKWRIAMNEEMQSLQKNQTWKLASLPKGKKAIGCKWVYAKKDGFPDKNNIRYKARLVAKGYAQTEGVDYNEVFSPVVKHSSIRILLALVAQLDLELVQMDVKTAFLHGDLDEEIYMTQPDGFKVAEKEEMVCKLEKSLYGLKQSPRQWYKRFDKFMIGQKYTRSKYDHCVYLRELEDGSYIYILLYVDDMLIASRSQTEIAKLKTQLNREFEMKDLGEAKKILGMEISRDKKLGRLCLSQKEYLRKVLKRFGINEMSKPVSTPLAPHFKLGASMSPKDDAEREYMSKVPYASVVGSLMYAMVCTRPDISQAIGVDKQDGQCVVGYCDSDYAGDLDKRRSTTGYVFIFAKALVSWKSTLQSTVALSTTEAEYMAVTEAVKEAIWLQGLLGELGMEQKHIKVHCDSQSAIHLVKNQVYHARTKHIDVRYHFVREILEEGGVIIQKIRTTENPADMLTKVDSYDEEDYFAEIPKDDIIRLDKTSLSTPTPEILQQNASYHVSLFQDGANRRIKLRTPKAGVIRAANASEHGLGEASIEKIISSFKSSDSPKCLGSPLSRLSF</sequence>
<dbReference type="PROSITE" id="PS50158">
    <property type="entry name" value="ZF_CCHC"/>
    <property type="match status" value="1"/>
</dbReference>
<dbReference type="Gene3D" id="3.40.50.300">
    <property type="entry name" value="P-loop containing nucleotide triphosphate hydrolases"/>
    <property type="match status" value="1"/>
</dbReference>
<dbReference type="Pfam" id="PF25597">
    <property type="entry name" value="SH3_retrovirus"/>
    <property type="match status" value="1"/>
</dbReference>
<organism evidence="26 27">
    <name type="scientific">Hibiscus syriacus</name>
    <name type="common">Rose of Sharon</name>
    <dbReference type="NCBI Taxonomy" id="106335"/>
    <lineage>
        <taxon>Eukaryota</taxon>
        <taxon>Viridiplantae</taxon>
        <taxon>Streptophyta</taxon>
        <taxon>Embryophyta</taxon>
        <taxon>Tracheophyta</taxon>
        <taxon>Spermatophyta</taxon>
        <taxon>Magnoliopsida</taxon>
        <taxon>eudicotyledons</taxon>
        <taxon>Gunneridae</taxon>
        <taxon>Pentapetalae</taxon>
        <taxon>rosids</taxon>
        <taxon>malvids</taxon>
        <taxon>Malvales</taxon>
        <taxon>Malvaceae</taxon>
        <taxon>Malvoideae</taxon>
        <taxon>Hibiscus</taxon>
    </lineage>
</organism>
<evidence type="ECO:0000256" key="8">
    <source>
        <dbReference type="ARBA" id="ARBA00022741"/>
    </source>
</evidence>
<feature type="compositionally biased region" description="Basic residues" evidence="22">
    <location>
        <begin position="482"/>
        <end position="499"/>
    </location>
</feature>
<evidence type="ECO:0000256" key="14">
    <source>
        <dbReference type="ARBA" id="ARBA00022842"/>
    </source>
</evidence>
<evidence type="ECO:0000256" key="15">
    <source>
        <dbReference type="ARBA" id="ARBA00022908"/>
    </source>
</evidence>
<dbReference type="SUPFAM" id="SSF52540">
    <property type="entry name" value="P-loop containing nucleoside triphosphate hydrolases"/>
    <property type="match status" value="1"/>
</dbReference>
<dbReference type="Pfam" id="PF00098">
    <property type="entry name" value="zf-CCHC"/>
    <property type="match status" value="1"/>
</dbReference>
<dbReference type="FunFam" id="3.10.20.370:FF:000001">
    <property type="entry name" value="Retrovirus-related Pol polyprotein from transposon 17.6-like protein"/>
    <property type="match status" value="1"/>
</dbReference>
<dbReference type="GO" id="GO:0015074">
    <property type="term" value="P:DNA integration"/>
    <property type="evidence" value="ECO:0007669"/>
    <property type="project" value="UniProtKB-KW"/>
</dbReference>
<dbReference type="Gene3D" id="3.30.70.270">
    <property type="match status" value="2"/>
</dbReference>
<feature type="region of interest" description="Disordered" evidence="22">
    <location>
        <begin position="2605"/>
        <end position="2657"/>
    </location>
</feature>
<dbReference type="InterPro" id="IPR012337">
    <property type="entry name" value="RNaseH-like_sf"/>
</dbReference>
<dbReference type="InterPro" id="IPR027417">
    <property type="entry name" value="P-loop_NTPase"/>
</dbReference>
<evidence type="ECO:0000313" key="26">
    <source>
        <dbReference type="EMBL" id="KAE8693004.1"/>
    </source>
</evidence>
<dbReference type="InterPro" id="IPR036397">
    <property type="entry name" value="RNaseH_sf"/>
</dbReference>
<evidence type="ECO:0000256" key="12">
    <source>
        <dbReference type="ARBA" id="ARBA00022806"/>
    </source>
</evidence>
<evidence type="ECO:0000256" key="5">
    <source>
        <dbReference type="ARBA" id="ARBA00022695"/>
    </source>
</evidence>
<dbReference type="InterPro" id="IPR021109">
    <property type="entry name" value="Peptidase_aspartic_dom_sf"/>
</dbReference>
<gene>
    <name evidence="26" type="ORF">F3Y22_tig00110819pilonHSYRG00149</name>
</gene>
<keyword evidence="18" id="KW-0238">DNA-binding</keyword>
<dbReference type="CDD" id="cd01647">
    <property type="entry name" value="RT_LTR"/>
    <property type="match status" value="1"/>
</dbReference>
<dbReference type="Gene3D" id="2.40.50.360">
    <property type="entry name" value="RuvB-like helicase, domain II"/>
    <property type="match status" value="1"/>
</dbReference>
<dbReference type="GO" id="GO:0004386">
    <property type="term" value="F:helicase activity"/>
    <property type="evidence" value="ECO:0007669"/>
    <property type="project" value="UniProtKB-KW"/>
</dbReference>
<feature type="domain" description="Integrase catalytic" evidence="25">
    <location>
        <begin position="2345"/>
        <end position="2533"/>
    </location>
</feature>
<dbReference type="InterPro" id="IPR054722">
    <property type="entry name" value="PolX-like_BBD"/>
</dbReference>
<evidence type="ECO:0000256" key="22">
    <source>
        <dbReference type="SAM" id="MobiDB-lite"/>
    </source>
</evidence>
<feature type="compositionally biased region" description="Polar residues" evidence="22">
    <location>
        <begin position="1211"/>
        <end position="1229"/>
    </location>
</feature>
<dbReference type="InterPro" id="IPR050951">
    <property type="entry name" value="Retrovirus_Pol_polyprotein"/>
</dbReference>
<dbReference type="PANTHER" id="PTHR37984">
    <property type="entry name" value="PROTEIN CBG26694"/>
    <property type="match status" value="1"/>
</dbReference>
<dbReference type="GO" id="GO:0003677">
    <property type="term" value="F:DNA binding"/>
    <property type="evidence" value="ECO:0007669"/>
    <property type="project" value="UniProtKB-KW"/>
</dbReference>
<comment type="caution">
    <text evidence="26">The sequence shown here is derived from an EMBL/GenBank/DDBJ whole genome shotgun (WGS) entry which is preliminary data.</text>
</comment>
<dbReference type="Pfam" id="PF17917">
    <property type="entry name" value="RT_RNaseH"/>
    <property type="match status" value="1"/>
</dbReference>
<evidence type="ECO:0000256" key="4">
    <source>
        <dbReference type="ARBA" id="ARBA00022679"/>
    </source>
</evidence>
<dbReference type="Proteomes" id="UP000436088">
    <property type="component" value="Unassembled WGS sequence"/>
</dbReference>
<evidence type="ECO:0000256" key="9">
    <source>
        <dbReference type="ARBA" id="ARBA00022750"/>
    </source>
</evidence>
<protein>
    <submittedName>
        <fullName evidence="26">Uncharacterized protein</fullName>
    </submittedName>
</protein>
<evidence type="ECO:0000256" key="18">
    <source>
        <dbReference type="ARBA" id="ARBA00023125"/>
    </source>
</evidence>
<dbReference type="Pfam" id="PF08284">
    <property type="entry name" value="RVP_2"/>
    <property type="match status" value="1"/>
</dbReference>
<evidence type="ECO:0000256" key="21">
    <source>
        <dbReference type="PROSITE-ProRule" id="PRU00047"/>
    </source>
</evidence>
<dbReference type="Pfam" id="PF14223">
    <property type="entry name" value="Retrotran_gag_2"/>
    <property type="match status" value="1"/>
</dbReference>
<dbReference type="Pfam" id="PF00078">
    <property type="entry name" value="RVT_1"/>
    <property type="match status" value="1"/>
</dbReference>
<dbReference type="InterPro" id="IPR000477">
    <property type="entry name" value="RT_dom"/>
</dbReference>
<dbReference type="CDD" id="cd09274">
    <property type="entry name" value="RNase_HI_RT_Ty3"/>
    <property type="match status" value="1"/>
</dbReference>
<dbReference type="Pfam" id="PF03732">
    <property type="entry name" value="Retrotrans_gag"/>
    <property type="match status" value="1"/>
</dbReference>
<evidence type="ECO:0000256" key="10">
    <source>
        <dbReference type="ARBA" id="ARBA00022759"/>
    </source>
</evidence>
<feature type="region of interest" description="Disordered" evidence="22">
    <location>
        <begin position="1192"/>
        <end position="1231"/>
    </location>
</feature>
<dbReference type="InterPro" id="IPR001584">
    <property type="entry name" value="Integrase_cat-core"/>
</dbReference>
<feature type="compositionally biased region" description="Polar residues" evidence="22">
    <location>
        <begin position="1108"/>
        <end position="1136"/>
    </location>
</feature>
<evidence type="ECO:0000256" key="13">
    <source>
        <dbReference type="ARBA" id="ARBA00022840"/>
    </source>
</evidence>
<name>A0A6A2ZLT5_HIBSY</name>
<feature type="domain" description="Integrase catalytic" evidence="25">
    <location>
        <begin position="1991"/>
        <end position="2158"/>
    </location>
</feature>
<dbReference type="InterPro" id="IPR041048">
    <property type="entry name" value="RuvB-like_C"/>
</dbReference>
<dbReference type="InterPro" id="IPR041373">
    <property type="entry name" value="RT_RNaseH"/>
</dbReference>
<feature type="region of interest" description="Disordered" evidence="22">
    <location>
        <begin position="471"/>
        <end position="499"/>
    </location>
</feature>
<evidence type="ECO:0000259" key="25">
    <source>
        <dbReference type="PROSITE" id="PS50994"/>
    </source>
</evidence>
<dbReference type="SUPFAM" id="SSF56672">
    <property type="entry name" value="DNA/RNA polymerases"/>
    <property type="match status" value="2"/>
</dbReference>
<dbReference type="Gene3D" id="3.10.10.10">
    <property type="entry name" value="HIV Type 1 Reverse Transcriptase, subunit A, domain 1"/>
    <property type="match status" value="1"/>
</dbReference>
<keyword evidence="19" id="KW-0233">DNA recombination</keyword>
<evidence type="ECO:0000256" key="3">
    <source>
        <dbReference type="ARBA" id="ARBA00022670"/>
    </source>
</evidence>
<dbReference type="GO" id="GO:0003887">
    <property type="term" value="F:DNA-directed DNA polymerase activity"/>
    <property type="evidence" value="ECO:0007669"/>
    <property type="project" value="UniProtKB-KW"/>
</dbReference>
<keyword evidence="11" id="KW-0378">Hydrolase</keyword>
<keyword evidence="9" id="KW-0064">Aspartyl protease</keyword>
<dbReference type="InterPro" id="IPR016197">
    <property type="entry name" value="Chromo-like_dom_sf"/>
</dbReference>
<dbReference type="SMART" id="SM00343">
    <property type="entry name" value="ZnF_C2HC"/>
    <property type="match status" value="2"/>
</dbReference>
<keyword evidence="20" id="KW-0539">Nucleus</keyword>
<dbReference type="InterPro" id="IPR042487">
    <property type="entry name" value="RuvBL1/2_DNA/RNA_bd_dom"/>
</dbReference>
<keyword evidence="14" id="KW-0460">Magnesium</keyword>
<keyword evidence="8" id="KW-0547">Nucleotide-binding</keyword>
<keyword evidence="4" id="KW-0808">Transferase</keyword>
<feature type="domain" description="Reverse transcriptase" evidence="24">
    <location>
        <begin position="1462"/>
        <end position="1641"/>
    </location>
</feature>
<dbReference type="InterPro" id="IPR036875">
    <property type="entry name" value="Znf_CCHC_sf"/>
</dbReference>
<dbReference type="InterPro" id="IPR043128">
    <property type="entry name" value="Rev_trsase/Diguanyl_cyclase"/>
</dbReference>
<keyword evidence="16" id="KW-0695">RNA-directed DNA polymerase</keyword>
<keyword evidence="27" id="KW-1185">Reference proteome</keyword>
<keyword evidence="5" id="KW-0548">Nucleotidyltransferase</keyword>
<dbReference type="InterPro" id="IPR056924">
    <property type="entry name" value="SH3_Tf2-1"/>
</dbReference>
<dbReference type="GO" id="GO:0006310">
    <property type="term" value="P:DNA recombination"/>
    <property type="evidence" value="ECO:0007669"/>
    <property type="project" value="UniProtKB-KW"/>
</dbReference>
<dbReference type="InterPro" id="IPR010339">
    <property type="entry name" value="TIP49_P-loop"/>
</dbReference>
<dbReference type="Pfam" id="PF07727">
    <property type="entry name" value="RVT_2"/>
    <property type="match status" value="1"/>
</dbReference>
<dbReference type="FunFam" id="3.30.420.10:FF:000032">
    <property type="entry name" value="Retrovirus-related Pol polyprotein from transposon 297-like Protein"/>
    <property type="match status" value="1"/>
</dbReference>
<evidence type="ECO:0000256" key="7">
    <source>
        <dbReference type="ARBA" id="ARBA00022723"/>
    </source>
</evidence>
<dbReference type="InterPro" id="IPR025724">
    <property type="entry name" value="GAG-pre-integrase_dom"/>
</dbReference>
<dbReference type="FunFam" id="3.30.70.270:FF:000020">
    <property type="entry name" value="Transposon Tf2-6 polyprotein-like Protein"/>
    <property type="match status" value="1"/>
</dbReference>
<evidence type="ECO:0000256" key="16">
    <source>
        <dbReference type="ARBA" id="ARBA00022918"/>
    </source>
</evidence>
<keyword evidence="15" id="KW-0229">DNA integration</keyword>
<accession>A0A6A2ZLT5</accession>
<keyword evidence="21" id="KW-0863">Zinc-finger</keyword>